<evidence type="ECO:0000313" key="1">
    <source>
        <dbReference type="EMBL" id="CBI09050.1"/>
    </source>
</evidence>
<organism evidence="1">
    <name type="scientific">mine drainage metagenome</name>
    <dbReference type="NCBI Taxonomy" id="410659"/>
    <lineage>
        <taxon>unclassified sequences</taxon>
        <taxon>metagenomes</taxon>
        <taxon>ecological metagenomes</taxon>
    </lineage>
</organism>
<gene>
    <name evidence="1" type="ORF">CARN6_2596</name>
</gene>
<protein>
    <submittedName>
        <fullName evidence="1">Uncharacterized protein</fullName>
    </submittedName>
</protein>
<comment type="caution">
    <text evidence="1">The sequence shown here is derived from an EMBL/GenBank/DDBJ whole genome shotgun (WGS) entry which is preliminary data.</text>
</comment>
<dbReference type="AlphaFoldDB" id="E6QP79"/>
<proteinExistence type="predicted"/>
<sequence length="554" mass="57961">MAEKTLGRLQKGTTGSLEFGIYGFNGGLNVKSVPQQVGDNDLTVALNVYLSTSGGVRMRNGITKHGASLGASPVIGLVRFFQTINAGLPVSPPTVATLAQVGGNLYNADTATPIGSIGGTTAAPMVTARAQDANDPHIAGLTDVLVICTGSGGPYVYDGANLYTPAGWADAASAAWCTIVNGVVWFGGIPGNPRTVYGTGDGIVTSFESLPGYNVFLMSHPVTGLCTLGNGASSTLVVGMITGIATISGTGPNNYVLQEIPSVDGVAAGRTMVTYDGLPGSSMFTDPGVLFFLGRSGVYQFNGYSPPSQMSIKVEPWILNDPYVPGYPMSENRNLSFSWVYNNRLHIAYCSNSFVPNTILVFDFIVGGWTVLQPTPGMSSATLLDAPGDPAPSPCVVGSSTSGQLYNWDIEPGAGNVATDDGATIQTAFQTKYFPLGVPGTNKMLTRAYPEFFLTGPIQGNFYAQTDYGNIVNAHLLATTPQTGYLWDVGQWDQAIWSANLVFQPYGPPASRVDFDETQGNTFAFGVTTSGGTAPYIFGGMTGVFKQLGRSSAA</sequence>
<reference evidence="1" key="1">
    <citation type="submission" date="2009-10" db="EMBL/GenBank/DDBJ databases">
        <title>Diversity of trophic interactions inside an arsenic-rich microbial ecosystem.</title>
        <authorList>
            <person name="Bertin P.N."/>
            <person name="Heinrich-Salmeron A."/>
            <person name="Pelletier E."/>
            <person name="Goulhen-Chollet F."/>
            <person name="Arsene-Ploetze F."/>
            <person name="Gallien S."/>
            <person name="Calteau A."/>
            <person name="Vallenet D."/>
            <person name="Casiot C."/>
            <person name="Chane-Woon-Ming B."/>
            <person name="Giloteaux L."/>
            <person name="Barakat M."/>
            <person name="Bonnefoy V."/>
            <person name="Bruneel O."/>
            <person name="Chandler M."/>
            <person name="Cleiss J."/>
            <person name="Duran R."/>
            <person name="Elbaz-Poulichet F."/>
            <person name="Fonknechten N."/>
            <person name="Lauga B."/>
            <person name="Mornico D."/>
            <person name="Ortet P."/>
            <person name="Schaeffer C."/>
            <person name="Siguier P."/>
            <person name="Alexander Thil Smith A."/>
            <person name="Van Dorsselaer A."/>
            <person name="Weissenbach J."/>
            <person name="Medigue C."/>
            <person name="Le Paslier D."/>
        </authorList>
    </citation>
    <scope>NUCLEOTIDE SEQUENCE</scope>
</reference>
<name>E6QP79_9ZZZZ</name>
<accession>E6QP79</accession>
<dbReference type="EMBL" id="CABQ01000312">
    <property type="protein sequence ID" value="CBI09050.1"/>
    <property type="molecule type" value="Genomic_DNA"/>
</dbReference>